<accession>A0A9P4M0L1</accession>
<reference evidence="1" key="1">
    <citation type="journal article" date="2020" name="Stud. Mycol.">
        <title>101 Dothideomycetes genomes: a test case for predicting lifestyles and emergence of pathogens.</title>
        <authorList>
            <person name="Haridas S."/>
            <person name="Albert R."/>
            <person name="Binder M."/>
            <person name="Bloem J."/>
            <person name="Labutti K."/>
            <person name="Salamov A."/>
            <person name="Andreopoulos B."/>
            <person name="Baker S."/>
            <person name="Barry K."/>
            <person name="Bills G."/>
            <person name="Bluhm B."/>
            <person name="Cannon C."/>
            <person name="Castanera R."/>
            <person name="Culley D."/>
            <person name="Daum C."/>
            <person name="Ezra D."/>
            <person name="Gonzalez J."/>
            <person name="Henrissat B."/>
            <person name="Kuo A."/>
            <person name="Liang C."/>
            <person name="Lipzen A."/>
            <person name="Lutzoni F."/>
            <person name="Magnuson J."/>
            <person name="Mondo S."/>
            <person name="Nolan M."/>
            <person name="Ohm R."/>
            <person name="Pangilinan J."/>
            <person name="Park H.-J."/>
            <person name="Ramirez L."/>
            <person name="Alfaro M."/>
            <person name="Sun H."/>
            <person name="Tritt A."/>
            <person name="Yoshinaga Y."/>
            <person name="Zwiers L.-H."/>
            <person name="Turgeon B."/>
            <person name="Goodwin S."/>
            <person name="Spatafora J."/>
            <person name="Crous P."/>
            <person name="Grigoriev I."/>
        </authorList>
    </citation>
    <scope>NUCLEOTIDE SEQUENCE</scope>
    <source>
        <strain evidence="1">CBS 121410</strain>
    </source>
</reference>
<proteinExistence type="predicted"/>
<name>A0A9P4M0L1_9PEZI</name>
<evidence type="ECO:0000313" key="2">
    <source>
        <dbReference type="Proteomes" id="UP000799776"/>
    </source>
</evidence>
<dbReference type="Proteomes" id="UP000799776">
    <property type="component" value="Unassembled WGS sequence"/>
</dbReference>
<dbReference type="EMBL" id="ML978713">
    <property type="protein sequence ID" value="KAF2090297.1"/>
    <property type="molecule type" value="Genomic_DNA"/>
</dbReference>
<gene>
    <name evidence="1" type="ORF">K490DRAFT_63172</name>
</gene>
<keyword evidence="2" id="KW-1185">Reference proteome</keyword>
<organism evidence="1 2">
    <name type="scientific">Saccharata proteae CBS 121410</name>
    <dbReference type="NCBI Taxonomy" id="1314787"/>
    <lineage>
        <taxon>Eukaryota</taxon>
        <taxon>Fungi</taxon>
        <taxon>Dikarya</taxon>
        <taxon>Ascomycota</taxon>
        <taxon>Pezizomycotina</taxon>
        <taxon>Dothideomycetes</taxon>
        <taxon>Dothideomycetes incertae sedis</taxon>
        <taxon>Botryosphaeriales</taxon>
        <taxon>Saccharataceae</taxon>
        <taxon>Saccharata</taxon>
    </lineage>
</organism>
<dbReference type="AlphaFoldDB" id="A0A9P4M0L1"/>
<comment type="caution">
    <text evidence="1">The sequence shown here is derived from an EMBL/GenBank/DDBJ whole genome shotgun (WGS) entry which is preliminary data.</text>
</comment>
<sequence>MRNSESTFCALTHEENQALHDELKKILALTDRETRRKQLLALLWNPASPQVMQMRIHSFLADNDENHSAAIWHYLQGLRQCLQVWDSNYKVVITQRKSRKYLTKFGDAMIAGVEKRSALWEEELAERKAKCKELNVEMKAEVLPSYEAEIGVWKKRPGQAWTERWKLRMAMMCK</sequence>
<evidence type="ECO:0000313" key="1">
    <source>
        <dbReference type="EMBL" id="KAF2090297.1"/>
    </source>
</evidence>
<protein>
    <submittedName>
        <fullName evidence="1">Uncharacterized protein</fullName>
    </submittedName>
</protein>